<dbReference type="GO" id="GO:0006508">
    <property type="term" value="P:proteolysis"/>
    <property type="evidence" value="ECO:0007669"/>
    <property type="project" value="InterPro"/>
</dbReference>
<dbReference type="EMBL" id="SAYW01000003">
    <property type="protein sequence ID" value="RWU07753.1"/>
    <property type="molecule type" value="Genomic_DNA"/>
</dbReference>
<dbReference type="Gene3D" id="2.30.42.10">
    <property type="match status" value="1"/>
</dbReference>
<dbReference type="Gene3D" id="3.90.226.10">
    <property type="entry name" value="2-enoyl-CoA Hydratase, Chain A, domain 1"/>
    <property type="match status" value="1"/>
</dbReference>
<feature type="chain" id="PRO_5019358654" description="Tail specific protease domain-containing protein" evidence="1">
    <location>
        <begin position="39"/>
        <end position="586"/>
    </location>
</feature>
<accession>A0A443YV75</accession>
<dbReference type="OrthoDB" id="5379939at2"/>
<dbReference type="PANTHER" id="PTHR32060:SF22">
    <property type="entry name" value="CARBOXYL-TERMINAL-PROCESSING PEPTIDASE 3, CHLOROPLASTIC"/>
    <property type="match status" value="1"/>
</dbReference>
<organism evidence="3 4">
    <name type="scientific">Pedobacter chitinilyticus</name>
    <dbReference type="NCBI Taxonomy" id="2233776"/>
    <lineage>
        <taxon>Bacteria</taxon>
        <taxon>Pseudomonadati</taxon>
        <taxon>Bacteroidota</taxon>
        <taxon>Sphingobacteriia</taxon>
        <taxon>Sphingobacteriales</taxon>
        <taxon>Sphingobacteriaceae</taxon>
        <taxon>Pedobacter</taxon>
    </lineage>
</organism>
<dbReference type="SMART" id="SM00245">
    <property type="entry name" value="TSPc"/>
    <property type="match status" value="1"/>
</dbReference>
<proteinExistence type="predicted"/>
<feature type="domain" description="Tail specific protease" evidence="2">
    <location>
        <begin position="347"/>
        <end position="562"/>
    </location>
</feature>
<name>A0A443YV75_9SPHI</name>
<dbReference type="GO" id="GO:0008236">
    <property type="term" value="F:serine-type peptidase activity"/>
    <property type="evidence" value="ECO:0007669"/>
    <property type="project" value="InterPro"/>
</dbReference>
<evidence type="ECO:0000256" key="1">
    <source>
        <dbReference type="SAM" id="SignalP"/>
    </source>
</evidence>
<dbReference type="RefSeq" id="WP_113647663.1">
    <property type="nucleotide sequence ID" value="NZ_QMHN01000003.1"/>
</dbReference>
<dbReference type="Proteomes" id="UP000284120">
    <property type="component" value="Unassembled WGS sequence"/>
</dbReference>
<dbReference type="AlphaFoldDB" id="A0A443YV75"/>
<evidence type="ECO:0000313" key="4">
    <source>
        <dbReference type="Proteomes" id="UP000284120"/>
    </source>
</evidence>
<keyword evidence="1" id="KW-0732">Signal</keyword>
<evidence type="ECO:0000259" key="2">
    <source>
        <dbReference type="SMART" id="SM00245"/>
    </source>
</evidence>
<dbReference type="Pfam" id="PF03572">
    <property type="entry name" value="Peptidase_S41"/>
    <property type="match status" value="1"/>
</dbReference>
<evidence type="ECO:0000313" key="3">
    <source>
        <dbReference type="EMBL" id="RWU07753.1"/>
    </source>
</evidence>
<dbReference type="PANTHER" id="PTHR32060">
    <property type="entry name" value="TAIL-SPECIFIC PROTEASE"/>
    <property type="match status" value="1"/>
</dbReference>
<feature type="signal peptide" evidence="1">
    <location>
        <begin position="1"/>
        <end position="38"/>
    </location>
</feature>
<sequence length="586" mass="65511">MKKQSLSLISLTKSIFLTCSISLTLSFFSTLYAQTTTAAPSTGSSITLSQVNSQQTEDLVLLGKVWGFLKYYHPKVAEGTLNWDEELFKVMPQILAAKDKNQRNLTLYTWAKSLGEGHTTVVKDTLAVRYQPNLSWINPKTFGNELSQLLLKTTTYERKPDNHYVKIYSEDMPLPYFKNEAPYSSFKYPDAGYRLLSLYRYWNMVEYFYPYKTTLKESWDSTLKGLISSFVTAKDEMAYKLSVAAMVAKIQDSHVVLSIWAEPLLYEFQGKLKPAANVVFVGSKAVVSKSLADATNDAKELLRGDEIMSINHQSIETILKERLPYTAASNYPTQLSRIATNLLRTNDTVMNLTIKRGDAVKEITIKTLPWVKAIVKENENEPSFKLLSSDIAYLHPGKLQVKNLDSIMKIAMKSKAIIIDMRTYPRETMFTMAVGNYLFGKSSAFCKMTKGSVTKPGQFSYLSDSYMENIKIGKDTSDYYKGKLIVLANESTQSFAEMSLMAFKTGPNTTIVGSQTAGADGNVTPPIILPGNIRTVFTGIGMYHLDGSETQRIGIVPDIEVKPSIAGIKNGQDEVLEKAIAFANRN</sequence>
<reference evidence="3 4" key="1">
    <citation type="submission" date="2018-06" db="EMBL/GenBank/DDBJ databases">
        <title>Pedobacter endophyticus sp. nov., an endophytic bacterium isolated from a leaf of Triticum aestivum.</title>
        <authorList>
            <person name="Zhang L."/>
        </authorList>
    </citation>
    <scope>NUCLEOTIDE SEQUENCE [LARGE SCALE GENOMIC DNA]</scope>
    <source>
        <strain evidence="3 4">CM134L-2</strain>
    </source>
</reference>
<keyword evidence="4" id="KW-1185">Reference proteome</keyword>
<comment type="caution">
    <text evidence="3">The sequence shown here is derived from an EMBL/GenBank/DDBJ whole genome shotgun (WGS) entry which is preliminary data.</text>
</comment>
<dbReference type="InterPro" id="IPR036034">
    <property type="entry name" value="PDZ_sf"/>
</dbReference>
<dbReference type="SUPFAM" id="SSF52096">
    <property type="entry name" value="ClpP/crotonase"/>
    <property type="match status" value="1"/>
</dbReference>
<gene>
    <name evidence="3" type="ORF">DPV69_12300</name>
</gene>
<protein>
    <recommendedName>
        <fullName evidence="2">Tail specific protease domain-containing protein</fullName>
    </recommendedName>
</protein>
<dbReference type="InterPro" id="IPR005151">
    <property type="entry name" value="Tail-specific_protease"/>
</dbReference>
<dbReference type="GO" id="GO:0004175">
    <property type="term" value="F:endopeptidase activity"/>
    <property type="evidence" value="ECO:0007669"/>
    <property type="project" value="TreeGrafter"/>
</dbReference>
<dbReference type="InterPro" id="IPR029045">
    <property type="entry name" value="ClpP/crotonase-like_dom_sf"/>
</dbReference>